<reference evidence="2" key="1">
    <citation type="submission" date="2016-11" db="UniProtKB">
        <authorList>
            <consortium name="WormBaseParasite"/>
        </authorList>
    </citation>
    <scope>IDENTIFICATION</scope>
</reference>
<evidence type="ECO:0000313" key="1">
    <source>
        <dbReference type="Proteomes" id="UP000095280"/>
    </source>
</evidence>
<dbReference type="Proteomes" id="UP000095280">
    <property type="component" value="Unplaced"/>
</dbReference>
<accession>A0A1I8JN17</accession>
<protein>
    <submittedName>
        <fullName evidence="2">Uncharacterized protein</fullName>
    </submittedName>
</protein>
<name>A0A1I8JN17_9PLAT</name>
<evidence type="ECO:0000313" key="2">
    <source>
        <dbReference type="WBParaSite" id="snap_masked-unitig_29045-processed-gene-0.0-mRNA-1"/>
    </source>
</evidence>
<dbReference type="AlphaFoldDB" id="A0A1I8JN17"/>
<sequence>MTSCRIRTWDLHRQSRSGCRRAINYRSRVGCEEFRDGFSALAGFFSWPLQFGLCCCRFVTCC</sequence>
<keyword evidence="1" id="KW-1185">Reference proteome</keyword>
<proteinExistence type="predicted"/>
<dbReference type="WBParaSite" id="snap_masked-unitig_29045-processed-gene-0.0-mRNA-1">
    <property type="protein sequence ID" value="snap_masked-unitig_29045-processed-gene-0.0-mRNA-1"/>
    <property type="gene ID" value="snap_masked-unitig_29045-processed-gene-0.0"/>
</dbReference>
<organism evidence="1 2">
    <name type="scientific">Macrostomum lignano</name>
    <dbReference type="NCBI Taxonomy" id="282301"/>
    <lineage>
        <taxon>Eukaryota</taxon>
        <taxon>Metazoa</taxon>
        <taxon>Spiralia</taxon>
        <taxon>Lophotrochozoa</taxon>
        <taxon>Platyhelminthes</taxon>
        <taxon>Rhabditophora</taxon>
        <taxon>Macrostomorpha</taxon>
        <taxon>Macrostomida</taxon>
        <taxon>Macrostomidae</taxon>
        <taxon>Macrostomum</taxon>
    </lineage>
</organism>